<keyword evidence="9" id="KW-0505">Motor protein</keyword>
<evidence type="ECO:0000313" key="20">
    <source>
        <dbReference type="Proteomes" id="UP000250321"/>
    </source>
</evidence>
<feature type="region of interest" description="Disordered" evidence="16">
    <location>
        <begin position="1444"/>
        <end position="1466"/>
    </location>
</feature>
<evidence type="ECO:0000256" key="4">
    <source>
        <dbReference type="ARBA" id="ARBA00022701"/>
    </source>
</evidence>
<dbReference type="InterPro" id="IPR027417">
    <property type="entry name" value="P-loop_NTPase"/>
</dbReference>
<comment type="subcellular location">
    <subcellularLocation>
        <location evidence="12">Cytoplasm</location>
        <location evidence="12">Cytoskeleton</location>
        <location evidence="12">Phragmoplast</location>
    </subcellularLocation>
</comment>
<dbReference type="Gene3D" id="1.25.40.10">
    <property type="entry name" value="Tetratricopeptide repeat domain"/>
    <property type="match status" value="8"/>
</dbReference>
<evidence type="ECO:0000256" key="11">
    <source>
        <dbReference type="ARBA" id="ARBA00023306"/>
    </source>
</evidence>
<dbReference type="PROSITE" id="PS51718">
    <property type="entry name" value="G_DYNAMIN_2"/>
    <property type="match status" value="1"/>
</dbReference>
<dbReference type="InterPro" id="IPR019762">
    <property type="entry name" value="Dynamin_GTPase_CS"/>
</dbReference>
<dbReference type="NCBIfam" id="TIGR00756">
    <property type="entry name" value="PPR"/>
    <property type="match status" value="18"/>
</dbReference>
<evidence type="ECO:0000256" key="15">
    <source>
        <dbReference type="RuleBase" id="RU003932"/>
    </source>
</evidence>
<evidence type="ECO:0000259" key="17">
    <source>
        <dbReference type="PROSITE" id="PS51388"/>
    </source>
</evidence>
<comment type="similarity">
    <text evidence="1">Belongs to the PPR family. P subfamily.</text>
</comment>
<dbReference type="PRINTS" id="PR00195">
    <property type="entry name" value="DYNAMIN"/>
</dbReference>
<evidence type="ECO:0000256" key="9">
    <source>
        <dbReference type="ARBA" id="ARBA00023175"/>
    </source>
</evidence>
<keyword evidence="8 15" id="KW-0342">GTP-binding</keyword>
<protein>
    <submittedName>
        <fullName evidence="19">Pentatricopeptide repeat-containing protein</fullName>
    </submittedName>
</protein>
<dbReference type="InterPro" id="IPR001401">
    <property type="entry name" value="Dynamin_GTPase"/>
</dbReference>
<evidence type="ECO:0000259" key="18">
    <source>
        <dbReference type="PROSITE" id="PS51718"/>
    </source>
</evidence>
<feature type="repeat" description="PPR" evidence="14">
    <location>
        <begin position="264"/>
        <end position="298"/>
    </location>
</feature>
<feature type="repeat" description="PPR" evidence="14">
    <location>
        <begin position="448"/>
        <end position="482"/>
    </location>
</feature>
<dbReference type="PROSITE" id="PS00410">
    <property type="entry name" value="G_DYNAMIN_1"/>
    <property type="match status" value="1"/>
</dbReference>
<dbReference type="Pfam" id="PF13812">
    <property type="entry name" value="PPR_3"/>
    <property type="match status" value="1"/>
</dbReference>
<feature type="repeat" description="PPR" evidence="14">
    <location>
        <begin position="827"/>
        <end position="861"/>
    </location>
</feature>
<feature type="repeat" description="PPR" evidence="14">
    <location>
        <begin position="757"/>
        <end position="791"/>
    </location>
</feature>
<dbReference type="Pfam" id="PF13041">
    <property type="entry name" value="PPR_2"/>
    <property type="match status" value="7"/>
</dbReference>
<feature type="repeat" description="PPR" evidence="14">
    <location>
        <begin position="622"/>
        <end position="656"/>
    </location>
</feature>
<name>A0A314ZHN6_PRUYE</name>
<dbReference type="InterPro" id="IPR045063">
    <property type="entry name" value="Dynamin_N"/>
</dbReference>
<dbReference type="InterPro" id="IPR002885">
    <property type="entry name" value="PPR_rpt"/>
</dbReference>
<comment type="similarity">
    <text evidence="15">Belongs to the TRAFAC class dynamin-like GTPase superfamily. Dynamin/Fzo/YdjA family.</text>
</comment>
<comment type="caution">
    <text evidence="19">The sequence shown here is derived from an EMBL/GenBank/DDBJ whole genome shotgun (WGS) entry which is preliminary data.</text>
</comment>
<dbReference type="FunFam" id="3.40.50.300:FF:000228">
    <property type="entry name" value="dynamin-related protein 1E"/>
    <property type="match status" value="1"/>
</dbReference>
<dbReference type="Gene3D" id="1.20.120.1240">
    <property type="entry name" value="Dynamin, middle domain"/>
    <property type="match status" value="1"/>
</dbReference>
<keyword evidence="20" id="KW-1185">Reference proteome</keyword>
<dbReference type="GO" id="GO:0051301">
    <property type="term" value="P:cell division"/>
    <property type="evidence" value="ECO:0007669"/>
    <property type="project" value="UniProtKB-KW"/>
</dbReference>
<evidence type="ECO:0000256" key="14">
    <source>
        <dbReference type="PROSITE-ProRule" id="PRU00708"/>
    </source>
</evidence>
<feature type="domain" description="Dynamin-type G" evidence="18">
    <location>
        <begin position="977"/>
        <end position="1246"/>
    </location>
</feature>
<dbReference type="PANTHER" id="PTHR46128">
    <property type="entry name" value="MITOCHONDRIAL GROUP I INTRON SPLICING FACTOR CCM1"/>
    <property type="match status" value="1"/>
</dbReference>
<feature type="repeat" description="PPR" evidence="14">
    <location>
        <begin position="792"/>
        <end position="826"/>
    </location>
</feature>
<dbReference type="InterPro" id="IPR022812">
    <property type="entry name" value="Dynamin"/>
</dbReference>
<evidence type="ECO:0000256" key="3">
    <source>
        <dbReference type="ARBA" id="ARBA00022618"/>
    </source>
</evidence>
<feature type="repeat" description="PPR" evidence="14">
    <location>
        <begin position="194"/>
        <end position="228"/>
    </location>
</feature>
<feature type="region of interest" description="Disordered" evidence="16">
    <location>
        <begin position="944"/>
        <end position="970"/>
    </location>
</feature>
<dbReference type="Pfam" id="PF01031">
    <property type="entry name" value="Dynamin_M"/>
    <property type="match status" value="1"/>
</dbReference>
<evidence type="ECO:0000256" key="5">
    <source>
        <dbReference type="ARBA" id="ARBA00022737"/>
    </source>
</evidence>
<proteinExistence type="inferred from homology"/>
<keyword evidence="5" id="KW-0677">Repeat</keyword>
<dbReference type="InterPro" id="IPR000375">
    <property type="entry name" value="Dynamin_stalk"/>
</dbReference>
<dbReference type="Pfam" id="PF02212">
    <property type="entry name" value="GED"/>
    <property type="match status" value="1"/>
</dbReference>
<keyword evidence="10" id="KW-0206">Cytoskeleton</keyword>
<dbReference type="InterPro" id="IPR011990">
    <property type="entry name" value="TPR-like_helical_dom_sf"/>
</dbReference>
<feature type="domain" description="GED" evidence="17">
    <location>
        <begin position="1475"/>
        <end position="1566"/>
    </location>
</feature>
<keyword evidence="4" id="KW-0493">Microtubule</keyword>
<dbReference type="GO" id="GO:0005874">
    <property type="term" value="C:microtubule"/>
    <property type="evidence" value="ECO:0007669"/>
    <property type="project" value="UniProtKB-KW"/>
</dbReference>
<dbReference type="Pfam" id="PF00350">
    <property type="entry name" value="Dynamin_N"/>
    <property type="match status" value="1"/>
</dbReference>
<feature type="repeat" description="PPR" evidence="14">
    <location>
        <begin position="299"/>
        <end position="333"/>
    </location>
</feature>
<evidence type="ECO:0000256" key="8">
    <source>
        <dbReference type="ARBA" id="ARBA00023134"/>
    </source>
</evidence>
<evidence type="ECO:0000313" key="19">
    <source>
        <dbReference type="EMBL" id="PQQ18839.1"/>
    </source>
</evidence>
<feature type="repeat" description="PPR" evidence="14">
    <location>
        <begin position="657"/>
        <end position="691"/>
    </location>
</feature>
<feature type="repeat" description="PPR" evidence="14">
    <location>
        <begin position="552"/>
        <end position="586"/>
    </location>
</feature>
<dbReference type="PROSITE" id="PS51388">
    <property type="entry name" value="GED"/>
    <property type="match status" value="1"/>
</dbReference>
<feature type="repeat" description="PPR" evidence="14">
    <location>
        <begin position="229"/>
        <end position="263"/>
    </location>
</feature>
<evidence type="ECO:0000256" key="7">
    <source>
        <dbReference type="ARBA" id="ARBA00022801"/>
    </source>
</evidence>
<evidence type="ECO:0000256" key="12">
    <source>
        <dbReference type="ARBA" id="ARBA00060413"/>
    </source>
</evidence>
<keyword evidence="3" id="KW-0132">Cell division</keyword>
<feature type="repeat" description="PPR" evidence="14">
    <location>
        <begin position="90"/>
        <end position="124"/>
    </location>
</feature>
<evidence type="ECO:0000256" key="1">
    <source>
        <dbReference type="ARBA" id="ARBA00007626"/>
    </source>
</evidence>
<dbReference type="InterPro" id="IPR020850">
    <property type="entry name" value="GED_dom"/>
</dbReference>
<dbReference type="InterPro" id="IPR003130">
    <property type="entry name" value="GED"/>
</dbReference>
<feature type="repeat" description="PPR" evidence="14">
    <location>
        <begin position="55"/>
        <end position="89"/>
    </location>
</feature>
<dbReference type="Pfam" id="PF12854">
    <property type="entry name" value="PPR_1"/>
    <property type="match status" value="4"/>
</dbReference>
<keyword evidence="7" id="KW-0378">Hydrolase</keyword>
<accession>A0A314ZHN6</accession>
<dbReference type="Gene3D" id="3.40.50.300">
    <property type="entry name" value="P-loop containing nucleotide triphosphate hydrolases"/>
    <property type="match status" value="1"/>
</dbReference>
<dbReference type="Pfam" id="PF01535">
    <property type="entry name" value="PPR"/>
    <property type="match status" value="2"/>
</dbReference>
<dbReference type="InterPro" id="IPR050872">
    <property type="entry name" value="PPR_P_subfamily"/>
</dbReference>
<dbReference type="SUPFAM" id="SSF52540">
    <property type="entry name" value="P-loop containing nucleoside triphosphate hydrolases"/>
    <property type="match status" value="1"/>
</dbReference>
<feature type="repeat" description="PPR" evidence="14">
    <location>
        <begin position="413"/>
        <end position="447"/>
    </location>
</feature>
<evidence type="ECO:0000256" key="16">
    <source>
        <dbReference type="SAM" id="MobiDB-lite"/>
    </source>
</evidence>
<dbReference type="CDD" id="cd08771">
    <property type="entry name" value="DLP_1"/>
    <property type="match status" value="1"/>
</dbReference>
<dbReference type="GO" id="GO:0009524">
    <property type="term" value="C:phragmoplast"/>
    <property type="evidence" value="ECO:0007669"/>
    <property type="project" value="UniProtKB-SubCell"/>
</dbReference>
<dbReference type="InterPro" id="IPR030381">
    <property type="entry name" value="G_DYNAMIN_dom"/>
</dbReference>
<dbReference type="PROSITE" id="PS51375">
    <property type="entry name" value="PPR"/>
    <property type="match status" value="18"/>
</dbReference>
<feature type="repeat" description="PPR" evidence="14">
    <location>
        <begin position="692"/>
        <end position="726"/>
    </location>
</feature>
<dbReference type="SMART" id="SM00302">
    <property type="entry name" value="GED"/>
    <property type="match status" value="1"/>
</dbReference>
<dbReference type="GO" id="GO:0005525">
    <property type="term" value="F:GTP binding"/>
    <property type="evidence" value="ECO:0007669"/>
    <property type="project" value="UniProtKB-KW"/>
</dbReference>
<sequence length="1566" mass="174738">MIRETLQLIGHLRRTSQLPSHSTCNKLLHNLTSSNCGELSLKILSHLVSKGYNPHRSSFNAVISFLCKLGHISFARKLVNLMPRYGCLPDIVTYNSLIDGYCKFSDIDEACLLMKEIRIGGCRPDLVTFNVLLNGFCNVKMKKEALVCIGLMWKSCSPNVVTYCHFIDMFCKMGDLGLGYRLLGDMVKDGVLPNFFAFTSLIDGYCKAGNLEVALELLEKMRQSSLLPNVVTYNALIKGICMKGMLGRADYLFSKMWEDGFEPNSAVYTSMIDGHLKKGNLDDAMKYMSKMHDQGFSLDVAAYGAVISGLCKNGRLDKVLQFIEDMVGSGLAPDQMLLTTIMDAYFKANLKAASGVYGELLVTLQFFALLRRTSQFPTPFTCNKLLHSLISSNCGELSVKILCHLLSKGYNPHPSSFNSVISFFCKLGHISFARTLVDLMPRYGCLPDIVTYNSLIDGFCKFCDIDEACLIVRKIRIGGCRPDLGTFNILFNGFCKVKMKKEAFVYMGLMWKSCSPNVVTYSTFIDMFCKTGDLGSGYRLLGDMVKDGVLPNLFAFTSLIDGYCKAGNLEVAFELLEKMRQSSLLPNVVTYNALIKGLCMQGMSERADYLFSKMWEDGVEPNSAVYTSMIDGHLQKGNVDDAMKYMSKMHDQGFNLDVAAYGVVISGLCKNSRLDKAIQFIEDMVLSGLAPDQMLLATIMDAYFKAGNLKAALGVYRELLERGFEPDGVTLSALMDGLCKHGCLKEARGYFCKEKANEISYTVLINGMCKEGNLSEVEKVFREMSEAGFIPDKYVYTSWIAGLCKQGSLAEAFRLKNKMVKEGIIPDLLTYSSLIFGLANAGLMIEAKQVFDDMLKKGITPDSAVFDILIRGYHKEGSYEGWPPWPSIDHGVLLFTFLLWWNVVSDFRLSEVIVIVLFVKVFLFPCAVLVGASSPDVSGSGPLQINGQIGELDRPGQQNPASLHRSRDHGGEGLSLWEALPTVAVVGGQSSGKSSVLESVVGRDFLPRGSGIVTRRPLVLQLHQTDEGRAEYGEFLHAPKKKFTDFASVRKEIQDETDRITGKTKHISNIPIHLSIYSPNVVNLTLVDLPGLTKVAVEGQPDTIVEDIENMVRSYVEKPNCIILAISPANQDIATSDAIKLAKEVDPTGERTFGVLTKLDLMDKGTNALDVIEGRSYRLQHPWVGIVNRSQADINKNVDMIAARRKEKEYFETSPEYGHLAHKMGSEYLAKLLSKHLEIVIRQRIPSIIALINKTIDELNAELDRIGRPIGVDSGAQLYTILELCRAFDRVFKEHLDGGRPGGDRIYKVFDHQLPAALKKLPFDRHLSLKNVQKVVTEADGYQPHLIAPEQGYRRLIDGSIVYFKGPAEASVDAVHFVLKELVRKSIAETEELKRFPTLQSDIAAASTEALERFRDESRKTVTRLVEMESSYLTVEFFRKLNLESDKGPNQTGPNADKNSKEPVQNMDRFGDNYLRRIASNVNSYINMVCETLRNSIPKAVVHCQVREAKRSLLNLFYTQIGRQEKERLGAMLDEDPALMEKRTNIAKRLELYKSARDEIDSVAWK</sequence>
<evidence type="ECO:0000256" key="10">
    <source>
        <dbReference type="ARBA" id="ARBA00023212"/>
    </source>
</evidence>
<reference evidence="19 20" key="1">
    <citation type="submission" date="2018-02" db="EMBL/GenBank/DDBJ databases">
        <title>Draft genome of wild Prunus yedoensis var. nudiflora.</title>
        <authorList>
            <person name="Baek S."/>
            <person name="Kim J.-H."/>
            <person name="Choi K."/>
            <person name="Kim G.-B."/>
            <person name="Cho A."/>
            <person name="Jang H."/>
            <person name="Shin C.-H."/>
            <person name="Yu H.-J."/>
            <person name="Mun J.-H."/>
        </authorList>
    </citation>
    <scope>NUCLEOTIDE SEQUENCE [LARGE SCALE GENOMIC DNA]</scope>
    <source>
        <strain evidence="20">cv. Jeju island</strain>
        <tissue evidence="19">Leaf</tissue>
    </source>
</reference>
<dbReference type="SMART" id="SM00053">
    <property type="entry name" value="DYNc"/>
    <property type="match status" value="1"/>
</dbReference>
<dbReference type="GO" id="GO:0003924">
    <property type="term" value="F:GTPase activity"/>
    <property type="evidence" value="ECO:0007669"/>
    <property type="project" value="InterPro"/>
</dbReference>
<feature type="repeat" description="PPR" evidence="14">
    <location>
        <begin position="587"/>
        <end position="621"/>
    </location>
</feature>
<dbReference type="Proteomes" id="UP000250321">
    <property type="component" value="Unassembled WGS sequence"/>
</dbReference>
<keyword evidence="11" id="KW-0131">Cell cycle</keyword>
<keyword evidence="2" id="KW-0963">Cytoplasm</keyword>
<keyword evidence="6 15" id="KW-0547">Nucleotide-binding</keyword>
<evidence type="ECO:0000256" key="2">
    <source>
        <dbReference type="ARBA" id="ARBA00022490"/>
    </source>
</evidence>
<comment type="subunit">
    <text evidence="13">Forms homodimer and may homooligomerize and heterooligomerize to form the phragmoplastin complex. Binds to PHIP1.</text>
</comment>
<dbReference type="SUPFAM" id="SSF81901">
    <property type="entry name" value="HCP-like"/>
    <property type="match status" value="1"/>
</dbReference>
<evidence type="ECO:0000256" key="6">
    <source>
        <dbReference type="ARBA" id="ARBA00022741"/>
    </source>
</evidence>
<evidence type="ECO:0000256" key="13">
    <source>
        <dbReference type="ARBA" id="ARBA00065858"/>
    </source>
</evidence>
<feature type="repeat" description="PPR" evidence="14">
    <location>
        <begin position="159"/>
        <end position="193"/>
    </location>
</feature>
<dbReference type="FunFam" id="1.20.120.1240:FF:000009">
    <property type="entry name" value="Dynamin-related protein 1C"/>
    <property type="match status" value="1"/>
</dbReference>
<gene>
    <name evidence="19" type="ORF">Pyn_40559</name>
</gene>
<dbReference type="OrthoDB" id="185373at2759"/>
<feature type="repeat" description="PPR" evidence="14">
    <location>
        <begin position="517"/>
        <end position="551"/>
    </location>
</feature>
<dbReference type="STRING" id="2094558.A0A314ZHN6"/>
<dbReference type="PANTHER" id="PTHR46128:SF211">
    <property type="entry name" value="PENTACOTRIPEPTIDE-REPEAT REGION OF PRORP DOMAIN-CONTAINING PROTEIN"/>
    <property type="match status" value="1"/>
</dbReference>
<dbReference type="EMBL" id="PJQY01000094">
    <property type="protein sequence ID" value="PQQ18839.1"/>
    <property type="molecule type" value="Genomic_DNA"/>
</dbReference>
<organism evidence="19 20">
    <name type="scientific">Prunus yedoensis var. nudiflora</name>
    <dbReference type="NCBI Taxonomy" id="2094558"/>
    <lineage>
        <taxon>Eukaryota</taxon>
        <taxon>Viridiplantae</taxon>
        <taxon>Streptophyta</taxon>
        <taxon>Embryophyta</taxon>
        <taxon>Tracheophyta</taxon>
        <taxon>Spermatophyta</taxon>
        <taxon>Magnoliopsida</taxon>
        <taxon>eudicotyledons</taxon>
        <taxon>Gunneridae</taxon>
        <taxon>Pentapetalae</taxon>
        <taxon>rosids</taxon>
        <taxon>fabids</taxon>
        <taxon>Rosales</taxon>
        <taxon>Rosaceae</taxon>
        <taxon>Amygdaloideae</taxon>
        <taxon>Amygdaleae</taxon>
        <taxon>Prunus</taxon>
    </lineage>
</organism>